<proteinExistence type="predicted"/>
<dbReference type="Gene3D" id="3.20.20.30">
    <property type="entry name" value="Luciferase-like domain"/>
    <property type="match status" value="1"/>
</dbReference>
<feature type="region of interest" description="Disordered" evidence="2">
    <location>
        <begin position="387"/>
        <end position="538"/>
    </location>
</feature>
<dbReference type="AlphaFoldDB" id="A0AB34X0Y8"/>
<dbReference type="InterPro" id="IPR011251">
    <property type="entry name" value="Luciferase-like_dom"/>
</dbReference>
<dbReference type="Proteomes" id="UP000070572">
    <property type="component" value="Unassembled WGS sequence"/>
</dbReference>
<dbReference type="Pfam" id="PF00296">
    <property type="entry name" value="Bac_luciferase"/>
    <property type="match status" value="1"/>
</dbReference>
<feature type="domain" description="Luciferase-like" evidence="3">
    <location>
        <begin position="38"/>
        <end position="342"/>
    </location>
</feature>
<feature type="compositionally biased region" description="Basic and acidic residues" evidence="2">
    <location>
        <begin position="501"/>
        <end position="513"/>
    </location>
</feature>
<dbReference type="PANTHER" id="PTHR30137">
    <property type="entry name" value="LUCIFERASE-LIKE MONOOXYGENASE"/>
    <property type="match status" value="1"/>
</dbReference>
<feature type="compositionally biased region" description="Low complexity" evidence="2">
    <location>
        <begin position="443"/>
        <end position="483"/>
    </location>
</feature>
<dbReference type="NCBIfam" id="TIGR03558">
    <property type="entry name" value="oxido_grp_1"/>
    <property type="match status" value="1"/>
</dbReference>
<evidence type="ECO:0000259" key="3">
    <source>
        <dbReference type="Pfam" id="PF00296"/>
    </source>
</evidence>
<dbReference type="SUPFAM" id="SSF51679">
    <property type="entry name" value="Bacterial luciferase-like"/>
    <property type="match status" value="1"/>
</dbReference>
<protein>
    <submittedName>
        <fullName evidence="4">Luciferase family oxidoreductase, FMN-dependent, PP_0088 family</fullName>
    </submittedName>
</protein>
<evidence type="ECO:0000313" key="4">
    <source>
        <dbReference type="EMBL" id="KXB81629.1"/>
    </source>
</evidence>
<dbReference type="PANTHER" id="PTHR30137:SF6">
    <property type="entry name" value="LUCIFERASE-LIKE MONOOXYGENASE"/>
    <property type="match status" value="1"/>
</dbReference>
<feature type="compositionally biased region" description="Low complexity" evidence="2">
    <location>
        <begin position="514"/>
        <end position="525"/>
    </location>
</feature>
<organism evidence="4 5">
    <name type="scientific">Varibaculum cambriense</name>
    <dbReference type="NCBI Taxonomy" id="184870"/>
    <lineage>
        <taxon>Bacteria</taxon>
        <taxon>Bacillati</taxon>
        <taxon>Actinomycetota</taxon>
        <taxon>Actinomycetes</taxon>
        <taxon>Actinomycetales</taxon>
        <taxon>Actinomycetaceae</taxon>
        <taxon>Varibaculum</taxon>
    </lineage>
</organism>
<name>A0AB34X0Y8_9ACTO</name>
<comment type="similarity">
    <text evidence="1">To bacterial alkanal monooxygenase alpha and beta chains.</text>
</comment>
<reference evidence="4 5" key="1">
    <citation type="submission" date="2016-01" db="EMBL/GenBank/DDBJ databases">
        <authorList>
            <person name="Mitreva M."/>
            <person name="Pepin K.H."/>
            <person name="Mihindukulasuriya K.A."/>
            <person name="Fulton R."/>
            <person name="Fronick C."/>
            <person name="O'Laughlin M."/>
            <person name="Miner T."/>
            <person name="Herter B."/>
            <person name="Rosa B.A."/>
            <person name="Cordes M."/>
            <person name="Tomlinson C."/>
            <person name="Wollam A."/>
            <person name="Palsikar V.B."/>
            <person name="Mardis E.R."/>
            <person name="Wilson R.K."/>
        </authorList>
    </citation>
    <scope>NUCLEOTIDE SEQUENCE [LARGE SCALE GENOMIC DNA]</scope>
    <source>
        <strain evidence="4 5">DNF00696</strain>
    </source>
</reference>
<feature type="compositionally biased region" description="Basic residues" evidence="2">
    <location>
        <begin position="526"/>
        <end position="538"/>
    </location>
</feature>
<sequence length="538" mass="57748">MRGVEERNKLVPNPIPAAKLANGRVPLNILELAPLSTGMTRKEALDTSLNLAKNADRLGYTRLWVAEHHGSQVFMCSASSVIITRALENTTRLRVGAGGVMLPNWAPLTVAETYGTLHTIYEGRVDLGLGRAPGTDPATARALHRGSSEPAYFEEDLEELASYLSDQKSVVHSGVVSGAEASILGIEVIGVDRPYTRVRAIPGEGTCIPMWMLSSSSAGAKVAADLGMPYVFAGHFAPYNIDEAVEIYRREFNANAPTAMVDHPVVMMGMNVMCNEDEAEAKYQFTTTYQVQGNVLSGRPGTLTPPTDDLDATLGENLADRVRALPSISAVGTPEQVVEKMDWVSRKYLVDEIITVTHAYDPEVRIHSLELVAEAWGLPILPKDGEVEAAEPTSPSPEPEVVEIFEEEPEEKPVPRPGGTRNRSAVYGPVHRSERKKPALKNSAAGSAKAATASEDTPAKKATASKAAPAKKPAARKSTAAKKPAARKTAEKTPPKAAAKPKPEAKTADKSDAASEQADSAAKSTTRTRTRRKPRPRS</sequence>
<dbReference type="InterPro" id="IPR036661">
    <property type="entry name" value="Luciferase-like_sf"/>
</dbReference>
<evidence type="ECO:0000256" key="1">
    <source>
        <dbReference type="ARBA" id="ARBA00007789"/>
    </source>
</evidence>
<accession>A0AB34X0Y8</accession>
<feature type="compositionally biased region" description="Acidic residues" evidence="2">
    <location>
        <begin position="400"/>
        <end position="410"/>
    </location>
</feature>
<gene>
    <name evidence="4" type="ORF">HMPREF1862_00378</name>
</gene>
<dbReference type="InterPro" id="IPR019949">
    <property type="entry name" value="CmoO-like"/>
</dbReference>
<evidence type="ECO:0000313" key="5">
    <source>
        <dbReference type="Proteomes" id="UP000070572"/>
    </source>
</evidence>
<dbReference type="GO" id="GO:0016705">
    <property type="term" value="F:oxidoreductase activity, acting on paired donors, with incorporation or reduction of molecular oxygen"/>
    <property type="evidence" value="ECO:0007669"/>
    <property type="project" value="InterPro"/>
</dbReference>
<dbReference type="InterPro" id="IPR050766">
    <property type="entry name" value="Bact_Lucif_Oxidored"/>
</dbReference>
<dbReference type="GO" id="GO:0005829">
    <property type="term" value="C:cytosol"/>
    <property type="evidence" value="ECO:0007669"/>
    <property type="project" value="TreeGrafter"/>
</dbReference>
<evidence type="ECO:0000256" key="2">
    <source>
        <dbReference type="SAM" id="MobiDB-lite"/>
    </source>
</evidence>
<comment type="caution">
    <text evidence="4">The sequence shown here is derived from an EMBL/GenBank/DDBJ whole genome shotgun (WGS) entry which is preliminary data.</text>
</comment>
<dbReference type="EMBL" id="LSDN01000006">
    <property type="protein sequence ID" value="KXB81629.1"/>
    <property type="molecule type" value="Genomic_DNA"/>
</dbReference>